<proteinExistence type="predicted"/>
<gene>
    <name evidence="1" type="primary">hisZ</name>
    <name evidence="1" type="ORF">DAT39_020106</name>
</gene>
<protein>
    <submittedName>
        <fullName evidence="1">ATP phosphoribosyltransferase regulatory subunit</fullName>
    </submittedName>
</protein>
<keyword evidence="1" id="KW-0328">Glycosyltransferase</keyword>
<organism evidence="1 2">
    <name type="scientific">Clarias magur</name>
    <name type="common">Asian catfish</name>
    <name type="synonym">Macropteronotus magur</name>
    <dbReference type="NCBI Taxonomy" id="1594786"/>
    <lineage>
        <taxon>Eukaryota</taxon>
        <taxon>Metazoa</taxon>
        <taxon>Chordata</taxon>
        <taxon>Craniata</taxon>
        <taxon>Vertebrata</taxon>
        <taxon>Euteleostomi</taxon>
        <taxon>Actinopterygii</taxon>
        <taxon>Neopterygii</taxon>
        <taxon>Teleostei</taxon>
        <taxon>Ostariophysi</taxon>
        <taxon>Siluriformes</taxon>
        <taxon>Clariidae</taxon>
        <taxon>Clarias</taxon>
    </lineage>
</organism>
<name>A0A8J4TG91_CLAMG</name>
<dbReference type="AlphaFoldDB" id="A0A8J4TG91"/>
<feature type="non-terminal residue" evidence="1">
    <location>
        <position position="70"/>
    </location>
</feature>
<feature type="non-terminal residue" evidence="1">
    <location>
        <position position="1"/>
    </location>
</feature>
<accession>A0A8J4TG91</accession>
<dbReference type="EMBL" id="QNUK01000712">
    <property type="protein sequence ID" value="KAF5890194.1"/>
    <property type="molecule type" value="Genomic_DNA"/>
</dbReference>
<sequence>RSTLRSRSCVRSLLWNCWECAVIRVRSPPSSTTVGLMLTAEMSWINTRLKKAFQTWPGCGSLSTTTRNRQ</sequence>
<evidence type="ECO:0000313" key="1">
    <source>
        <dbReference type="EMBL" id="KAF5890194.1"/>
    </source>
</evidence>
<reference evidence="1" key="1">
    <citation type="submission" date="2020-07" db="EMBL/GenBank/DDBJ databases">
        <title>Clarias magur genome sequencing, assembly and annotation.</title>
        <authorList>
            <person name="Kushwaha B."/>
            <person name="Kumar R."/>
            <person name="Das P."/>
            <person name="Joshi C.G."/>
            <person name="Kumar D."/>
            <person name="Nagpure N.S."/>
            <person name="Pandey M."/>
            <person name="Agarwal S."/>
            <person name="Srivastava S."/>
            <person name="Singh M."/>
            <person name="Sahoo L."/>
            <person name="Jayasankar P."/>
            <person name="Meher P.K."/>
            <person name="Koringa P.G."/>
            <person name="Iquebal M.A."/>
            <person name="Das S.P."/>
            <person name="Bit A."/>
            <person name="Patnaik S."/>
            <person name="Patel N."/>
            <person name="Shah T.M."/>
            <person name="Hinsu A."/>
            <person name="Jena J.K."/>
        </authorList>
    </citation>
    <scope>NUCLEOTIDE SEQUENCE</scope>
    <source>
        <strain evidence="1">CIFAMagur01</strain>
        <tissue evidence="1">Testis</tissue>
    </source>
</reference>
<dbReference type="Proteomes" id="UP000727407">
    <property type="component" value="Unassembled WGS sequence"/>
</dbReference>
<comment type="caution">
    <text evidence="1">The sequence shown here is derived from an EMBL/GenBank/DDBJ whole genome shotgun (WGS) entry which is preliminary data.</text>
</comment>
<keyword evidence="1" id="KW-0808">Transferase</keyword>
<evidence type="ECO:0000313" key="2">
    <source>
        <dbReference type="Proteomes" id="UP000727407"/>
    </source>
</evidence>
<dbReference type="GO" id="GO:0016757">
    <property type="term" value="F:glycosyltransferase activity"/>
    <property type="evidence" value="ECO:0007669"/>
    <property type="project" value="UniProtKB-KW"/>
</dbReference>
<keyword evidence="2" id="KW-1185">Reference proteome</keyword>